<dbReference type="KEGG" id="ffu:CLAFUR5_04055"/>
<dbReference type="AlphaFoldDB" id="A0A9Q8P7C2"/>
<dbReference type="PANTHER" id="PTHR45790">
    <property type="entry name" value="SIROHEME SYNTHASE-RELATED"/>
    <property type="match status" value="1"/>
</dbReference>
<gene>
    <name evidence="2" type="ORF">CLAFUR5_04055</name>
</gene>
<feature type="domain" description="Tetrapyrrole methylase" evidence="1">
    <location>
        <begin position="29"/>
        <end position="224"/>
    </location>
</feature>
<dbReference type="GeneID" id="71983933"/>
<dbReference type="CDD" id="cd19916">
    <property type="entry name" value="OphMA_like"/>
    <property type="match status" value="1"/>
</dbReference>
<dbReference type="EMBL" id="CP090166">
    <property type="protein sequence ID" value="UJO15737.1"/>
    <property type="molecule type" value="Genomic_DNA"/>
</dbReference>
<organism evidence="2 3">
    <name type="scientific">Passalora fulva</name>
    <name type="common">Tomato leaf mold</name>
    <name type="synonym">Cladosporium fulvum</name>
    <dbReference type="NCBI Taxonomy" id="5499"/>
    <lineage>
        <taxon>Eukaryota</taxon>
        <taxon>Fungi</taxon>
        <taxon>Dikarya</taxon>
        <taxon>Ascomycota</taxon>
        <taxon>Pezizomycotina</taxon>
        <taxon>Dothideomycetes</taxon>
        <taxon>Dothideomycetidae</taxon>
        <taxon>Mycosphaerellales</taxon>
        <taxon>Mycosphaerellaceae</taxon>
        <taxon>Fulvia</taxon>
    </lineage>
</organism>
<protein>
    <recommendedName>
        <fullName evidence="1">Tetrapyrrole methylase domain-containing protein</fullName>
    </recommendedName>
</protein>
<dbReference type="Pfam" id="PF00590">
    <property type="entry name" value="TP_methylase"/>
    <property type="match status" value="1"/>
</dbReference>
<dbReference type="GO" id="GO:0008168">
    <property type="term" value="F:methyltransferase activity"/>
    <property type="evidence" value="ECO:0007669"/>
    <property type="project" value="InterPro"/>
</dbReference>
<dbReference type="OrthoDB" id="3641227at2759"/>
<accession>A0A9Q8P7C2</accession>
<dbReference type="InterPro" id="IPR050161">
    <property type="entry name" value="Siro_Cobalamin_biosynth"/>
</dbReference>
<dbReference type="Proteomes" id="UP000756132">
    <property type="component" value="Chromosome 4"/>
</dbReference>
<dbReference type="Gene3D" id="3.40.1010.10">
    <property type="entry name" value="Cobalt-precorrin-4 Transmethylase, Domain 1"/>
    <property type="match status" value="1"/>
</dbReference>
<sequence>MPSQSIWSHIAELTRGGPVPKDVPHKGELVVVGTGIASLRQLTVEALDYIQRADVVFYATLDAVTEAFIKQHAKAAENLYQYYDTEKNRNATYTQMAETILASVRKGNMTVAVFYGHPGVFVTPSHRAIYIARQEGYKAKMLPGVSAEDCLYADLDIDPASSGCSMYEASFLLLEPDRLDSRHHLIIWQVGCVGKEAMVFDNKELYKLADYLEAEYGPKHPAIAYLAAIQPFNDSKMDHMTVEDLRDPEKVRSIPINAGTTLYVPPKKLPANPQAYKDIEIGYKLGLTSAFRISHPELDVAETYSEIEKGWCEELVSWTPPKSYIPNAATPALRRIAIKLALLHHRLHGSMSLEDIANAATAAEPSLTTDESDLLKQSVGFLDSMFNKERPPQSVTTSIVRSVVPPIVTQLNIIRKDGTVMMGDGKPSIYVF</sequence>
<name>A0A9Q8P7C2_PASFU</name>
<dbReference type="InterPro" id="IPR000878">
    <property type="entry name" value="4pyrrol_Mease"/>
</dbReference>
<evidence type="ECO:0000313" key="2">
    <source>
        <dbReference type="EMBL" id="UJO15737.1"/>
    </source>
</evidence>
<reference evidence="2" key="1">
    <citation type="submission" date="2021-12" db="EMBL/GenBank/DDBJ databases">
        <authorList>
            <person name="Zaccaron A."/>
            <person name="Stergiopoulos I."/>
        </authorList>
    </citation>
    <scope>NUCLEOTIDE SEQUENCE</scope>
    <source>
        <strain evidence="2">Race5_Kim</strain>
    </source>
</reference>
<dbReference type="InterPro" id="IPR035996">
    <property type="entry name" value="4pyrrol_Methylase_sf"/>
</dbReference>
<dbReference type="SUPFAM" id="SSF53790">
    <property type="entry name" value="Tetrapyrrole methylase"/>
    <property type="match status" value="1"/>
</dbReference>
<evidence type="ECO:0000313" key="3">
    <source>
        <dbReference type="Proteomes" id="UP000756132"/>
    </source>
</evidence>
<proteinExistence type="predicted"/>
<dbReference type="RefSeq" id="XP_047760103.1">
    <property type="nucleotide sequence ID" value="XM_047903203.1"/>
</dbReference>
<reference evidence="2" key="2">
    <citation type="journal article" date="2022" name="Microb. Genom.">
        <title>A chromosome-scale genome assembly of the tomato pathogen Cladosporium fulvum reveals a compartmentalized genome architecture and the presence of a dispensable chromosome.</title>
        <authorList>
            <person name="Zaccaron A.Z."/>
            <person name="Chen L.H."/>
            <person name="Samaras A."/>
            <person name="Stergiopoulos I."/>
        </authorList>
    </citation>
    <scope>NUCLEOTIDE SEQUENCE</scope>
    <source>
        <strain evidence="2">Race5_Kim</strain>
    </source>
</reference>
<keyword evidence="3" id="KW-1185">Reference proteome</keyword>
<evidence type="ECO:0000259" key="1">
    <source>
        <dbReference type="Pfam" id="PF00590"/>
    </source>
</evidence>
<dbReference type="InterPro" id="IPR014777">
    <property type="entry name" value="4pyrrole_Mease_sub1"/>
</dbReference>